<protein>
    <submittedName>
        <fullName evidence="1">Uncharacterized protein</fullName>
    </submittedName>
</protein>
<comment type="caution">
    <text evidence="1">The sequence shown here is derived from an EMBL/GenBank/DDBJ whole genome shotgun (WGS) entry which is preliminary data.</text>
</comment>
<dbReference type="RefSeq" id="WP_138251304.1">
    <property type="nucleotide sequence ID" value="NZ_AP022616.1"/>
</dbReference>
<keyword evidence="2" id="KW-1185">Reference proteome</keyword>
<reference evidence="1 2" key="1">
    <citation type="submission" date="2018-01" db="EMBL/GenBank/DDBJ databases">
        <title>Comparative genomics of Mycobacterium mucogenicum and Mycobacterium neoaurum clade members emphasizing tRNA and non-coding RNA.</title>
        <authorList>
            <person name="Behra P.R.K."/>
            <person name="Pettersson B.M.F."/>
            <person name="Das S."/>
            <person name="Dasgupta S."/>
            <person name="Kirsebom L.A."/>
        </authorList>
    </citation>
    <scope>NUCLEOTIDE SEQUENCE [LARGE SCALE GENOMIC DNA]</scope>
    <source>
        <strain evidence="1 2">DSM 45104</strain>
    </source>
</reference>
<gene>
    <name evidence="1" type="ORF">C1S79_27620</name>
</gene>
<organism evidence="1 2">
    <name type="scientific">Mycolicibacterium phocaicum</name>
    <dbReference type="NCBI Taxonomy" id="319706"/>
    <lineage>
        <taxon>Bacteria</taxon>
        <taxon>Bacillati</taxon>
        <taxon>Actinomycetota</taxon>
        <taxon>Actinomycetes</taxon>
        <taxon>Mycobacteriales</taxon>
        <taxon>Mycobacteriaceae</taxon>
        <taxon>Mycolicibacterium</taxon>
    </lineage>
</organism>
<evidence type="ECO:0000313" key="1">
    <source>
        <dbReference type="EMBL" id="TLH58433.1"/>
    </source>
</evidence>
<dbReference type="AlphaFoldDB" id="A0A7I7ZRI9"/>
<proteinExistence type="predicted"/>
<sequence>MTYPQYPQPGAYPVPPAAPAQPSGGTAITAGVLAALGGLLSLGITAVSLFFLIVIASIGSNFDRSDVEFLDSIFGVLAIGLVAVVIIALVLGTLLSVLLIAGAVLLFRRKMLGRWLVVSGCAVAIVSNLMTSVFTTAVTSDDWYSPEGVVSALLGLAFPIITMVLALLPSTTAWIRAEQNRAAPQYFPQYPPSYQG</sequence>
<accession>A0A7I7ZRI9</accession>
<dbReference type="EMBL" id="POTM01000067">
    <property type="protein sequence ID" value="TLH58433.1"/>
    <property type="molecule type" value="Genomic_DNA"/>
</dbReference>
<dbReference type="Proteomes" id="UP000309984">
    <property type="component" value="Unassembled WGS sequence"/>
</dbReference>
<name>A0A7I7ZRI9_9MYCO</name>
<evidence type="ECO:0000313" key="2">
    <source>
        <dbReference type="Proteomes" id="UP000309984"/>
    </source>
</evidence>